<dbReference type="PANTHER" id="PTHR46791">
    <property type="entry name" value="EXPRESSED PROTEIN"/>
    <property type="match status" value="1"/>
</dbReference>
<feature type="domain" description="Integrase core" evidence="1">
    <location>
        <begin position="121"/>
        <end position="298"/>
    </location>
</feature>
<reference evidence="2" key="2">
    <citation type="journal article" date="2023" name="Science">
        <title>Genomic signatures of disease resistance in endangered staghorn corals.</title>
        <authorList>
            <person name="Vollmer S.V."/>
            <person name="Selwyn J.D."/>
            <person name="Despard B.A."/>
            <person name="Roesel C.L."/>
        </authorList>
    </citation>
    <scope>NUCLEOTIDE SEQUENCE</scope>
    <source>
        <strain evidence="2">K2</strain>
    </source>
</reference>
<organism evidence="2 3">
    <name type="scientific">Acropora cervicornis</name>
    <name type="common">Staghorn coral</name>
    <dbReference type="NCBI Taxonomy" id="6130"/>
    <lineage>
        <taxon>Eukaryota</taxon>
        <taxon>Metazoa</taxon>
        <taxon>Cnidaria</taxon>
        <taxon>Anthozoa</taxon>
        <taxon>Hexacorallia</taxon>
        <taxon>Scleractinia</taxon>
        <taxon>Astrocoeniina</taxon>
        <taxon>Acroporidae</taxon>
        <taxon>Acropora</taxon>
    </lineage>
</organism>
<dbReference type="AlphaFoldDB" id="A0AAD9QNZ0"/>
<keyword evidence="3" id="KW-1185">Reference proteome</keyword>
<gene>
    <name evidence="2" type="ORF">P5673_011899</name>
</gene>
<evidence type="ECO:0000313" key="3">
    <source>
        <dbReference type="Proteomes" id="UP001249851"/>
    </source>
</evidence>
<dbReference type="PANTHER" id="PTHR46791:SF13">
    <property type="entry name" value="CLR5 DOMAIN-CONTAINING PROTEIN"/>
    <property type="match status" value="1"/>
</dbReference>
<dbReference type="Proteomes" id="UP001249851">
    <property type="component" value="Unassembled WGS sequence"/>
</dbReference>
<name>A0AAD9QNZ0_ACRCE</name>
<reference evidence="2" key="1">
    <citation type="journal article" date="2023" name="G3 (Bethesda)">
        <title>Whole genome assembly and annotation of the endangered Caribbean coral Acropora cervicornis.</title>
        <authorList>
            <person name="Selwyn J.D."/>
            <person name="Vollmer S.V."/>
        </authorList>
    </citation>
    <scope>NUCLEOTIDE SEQUENCE</scope>
    <source>
        <strain evidence="2">K2</strain>
    </source>
</reference>
<comment type="caution">
    <text evidence="2">The sequence shown here is derived from an EMBL/GenBank/DDBJ whole genome shotgun (WGS) entry which is preliminary data.</text>
</comment>
<dbReference type="EMBL" id="JARQWQ010000022">
    <property type="protein sequence ID" value="KAK2564460.1"/>
    <property type="molecule type" value="Genomic_DNA"/>
</dbReference>
<proteinExistence type="predicted"/>
<evidence type="ECO:0000259" key="1">
    <source>
        <dbReference type="Pfam" id="PF24764"/>
    </source>
</evidence>
<protein>
    <recommendedName>
        <fullName evidence="1">Integrase core domain-containing protein</fullName>
    </recommendedName>
</protein>
<evidence type="ECO:0000313" key="2">
    <source>
        <dbReference type="EMBL" id="KAK2564460.1"/>
    </source>
</evidence>
<accession>A0AAD9QNZ0</accession>
<dbReference type="InterPro" id="IPR058913">
    <property type="entry name" value="Integrase_dom_put"/>
</dbReference>
<sequence>MEDRNDLIEHYFNLGYEQKEILSCLLLIHDENLSSRQLRRILARRGLTRRKHVSNLSTVVNRIERDLQCSGRNIGYRSMWQRLVVDHDLVVAKETVRHALRILDPEGVDERLRHRLQRRQYKGRGPNFLWHIDGFDKLKPYRFCIHGGIDGYSRRILWLEVGISNNEPAFMAKYFVDCVKAAGGTARIVRADLGTENTYVAGIQRFLRNDSCDSFSKDKSFMYGRSVSNQRIEAWWSQLRRRCASWWMEHFKELRESGLYCDSNPVHVDCLRFCYMDLIRDELHRFARLWNNHRIRPSINCESPSGRPDLLYYLPEVSATQNFLVPIDNDDVIMCEEELCDMNCTSSCSKEFCQLANIIMNEETLMLPKDPMEARNLYLSLINHIDNL</sequence>
<dbReference type="Pfam" id="PF24764">
    <property type="entry name" value="rva_4"/>
    <property type="match status" value="1"/>
</dbReference>